<evidence type="ECO:0000313" key="3">
    <source>
        <dbReference type="Proteomes" id="UP000593567"/>
    </source>
</evidence>
<dbReference type="Proteomes" id="UP000593567">
    <property type="component" value="Unassembled WGS sequence"/>
</dbReference>
<sequence>MSDWDEFDISQTSPNDIPEAEASLTQSNGIENQSPTYPHLSTKQSSTESTNLFDSPRSKVVNPSPVTASSQSTSHGSMVLKSSSTEIKKKSQKIDDDFSKLDIKVKDMPVLEEIDFFADMAPKIKSSKEPQLEDVKKPSLNLAFALTTDGALDSHNGWGDDEDGWDW</sequence>
<feature type="compositionally biased region" description="Polar residues" evidence="1">
    <location>
        <begin position="23"/>
        <end position="53"/>
    </location>
</feature>
<dbReference type="EMBL" id="VXIV02001690">
    <property type="protein sequence ID" value="KAF6030550.1"/>
    <property type="molecule type" value="Genomic_DNA"/>
</dbReference>
<organism evidence="2 3">
    <name type="scientific">Bugula neritina</name>
    <name type="common">Brown bryozoan</name>
    <name type="synonym">Sertularia neritina</name>
    <dbReference type="NCBI Taxonomy" id="10212"/>
    <lineage>
        <taxon>Eukaryota</taxon>
        <taxon>Metazoa</taxon>
        <taxon>Spiralia</taxon>
        <taxon>Lophotrochozoa</taxon>
        <taxon>Bryozoa</taxon>
        <taxon>Gymnolaemata</taxon>
        <taxon>Cheilostomatida</taxon>
        <taxon>Flustrina</taxon>
        <taxon>Buguloidea</taxon>
        <taxon>Bugulidae</taxon>
        <taxon>Bugula</taxon>
    </lineage>
</organism>
<feature type="region of interest" description="Disordered" evidence="1">
    <location>
        <begin position="1"/>
        <end position="86"/>
    </location>
</feature>
<evidence type="ECO:0000256" key="1">
    <source>
        <dbReference type="SAM" id="MobiDB-lite"/>
    </source>
</evidence>
<dbReference type="AlphaFoldDB" id="A0A7J7JVW4"/>
<feature type="compositionally biased region" description="Polar residues" evidence="1">
    <location>
        <begin position="64"/>
        <end position="85"/>
    </location>
</feature>
<evidence type="ECO:0000313" key="2">
    <source>
        <dbReference type="EMBL" id="KAF6030550.1"/>
    </source>
</evidence>
<keyword evidence="3" id="KW-1185">Reference proteome</keyword>
<name>A0A7J7JVW4_BUGNE</name>
<protein>
    <submittedName>
        <fullName evidence="2">Uncharacterized protein</fullName>
    </submittedName>
</protein>
<reference evidence="2" key="1">
    <citation type="submission" date="2020-06" db="EMBL/GenBank/DDBJ databases">
        <title>Draft genome of Bugula neritina, a colonial animal packing powerful symbionts and potential medicines.</title>
        <authorList>
            <person name="Rayko M."/>
        </authorList>
    </citation>
    <scope>NUCLEOTIDE SEQUENCE [LARGE SCALE GENOMIC DNA]</scope>
    <source>
        <strain evidence="2">Kwan_BN1</strain>
    </source>
</reference>
<gene>
    <name evidence="2" type="ORF">EB796_011131</name>
</gene>
<proteinExistence type="predicted"/>
<comment type="caution">
    <text evidence="2">The sequence shown here is derived from an EMBL/GenBank/DDBJ whole genome shotgun (WGS) entry which is preliminary data.</text>
</comment>
<accession>A0A7J7JVW4</accession>